<dbReference type="PANTHER" id="PTHR11070">
    <property type="entry name" value="UVRD / RECB / PCRA DNA HELICASE FAMILY MEMBER"/>
    <property type="match status" value="1"/>
</dbReference>
<dbReference type="CDD" id="cd17932">
    <property type="entry name" value="DEXQc_UvrD"/>
    <property type="match status" value="1"/>
</dbReference>
<organism evidence="15 16">
    <name type="scientific">Reinekea blandensis MED297</name>
    <dbReference type="NCBI Taxonomy" id="314283"/>
    <lineage>
        <taxon>Bacteria</taxon>
        <taxon>Pseudomonadati</taxon>
        <taxon>Pseudomonadota</taxon>
        <taxon>Gammaproteobacteria</taxon>
        <taxon>Oceanospirillales</taxon>
        <taxon>Saccharospirillaceae</taxon>
        <taxon>Reinekea</taxon>
    </lineage>
</organism>
<dbReference type="Gene3D" id="1.10.10.160">
    <property type="match status" value="1"/>
</dbReference>
<dbReference type="HOGENOM" id="CLU_004585_5_2_6"/>
<evidence type="ECO:0000256" key="2">
    <source>
        <dbReference type="ARBA" id="ARBA00022705"/>
    </source>
</evidence>
<dbReference type="InterPro" id="IPR005752">
    <property type="entry name" value="Helicase_Rep"/>
</dbReference>
<evidence type="ECO:0000313" key="15">
    <source>
        <dbReference type="EMBL" id="EAR07370.1"/>
    </source>
</evidence>
<dbReference type="InterPro" id="IPR014016">
    <property type="entry name" value="UvrD-like_ATP-bd"/>
</dbReference>
<sequence>MPDPNDQLGTVPAPDKIAARFISVSLFMANKLNPRQKESVEYISGPLLVLAGAGSGKTSVITQKIAYLIQECGYRAHNIAAVTFTNKAAREMKARVSKLVKGKASHGLIVSTFHNLGLNILRKESDAIGLKSNFTLFDDHDSKALIKDIILRSAPNAVDEVDYFRNLISLWKNDLKEPDDLRGKMEDATHALAVEIYAEYNRMLSAYNAVDFDDLIRLPTLMFLNHNEILSKWQRRIRYLLVDEYQDTNISQYLLVKLLVGDDPRFTVVGDDDQSIYSWRGARPENLVKLQEDFPHLKLVKLEQNYRSTGLILKAANTVIDNNPHVFKKTLWSEMDFGDKIRIIRTPSDDAEAERIANEILHQHLVRKCDYKDFAILYRGNHQARIMEMKLQQNRIPYKMNGGTSFFAKAEIKDVMSYLRLLINPDDDAAFLRIINTPRREIGPATLEKLNDYAAVRGISLVSSCSELGLRQHLTPKASERLERFTGWLDRTIEKLHTLDNPVMAIREMITDINYEAWLRQDSTSDKMAEKRLANVHILIDGLQSMMERGNDEDDTDLAIGDAIGKLVLRDMMERQEEENEEDAVQMMTLHASKGLEFPHVFIMGLEEELLPHRNSIESGDIEEERRLMYVGITRAQKTLALTFASRRKQFGELIDCTPSRFLDELPEDDIRWIGAEEKAKPDNREENANTISNLRAMLNG</sequence>
<dbReference type="STRING" id="314283.MED297_05439"/>
<feature type="domain" description="UvrD-like helicase ATP-binding" evidence="13">
    <location>
        <begin position="30"/>
        <end position="309"/>
    </location>
</feature>
<dbReference type="PROSITE" id="PS51198">
    <property type="entry name" value="UVRD_HELICASE_ATP_BIND"/>
    <property type="match status" value="1"/>
</dbReference>
<keyword evidence="5 11" id="KW-0347">Helicase</keyword>
<accession>A4BKH1</accession>
<evidence type="ECO:0000256" key="10">
    <source>
        <dbReference type="ARBA" id="ARBA00048988"/>
    </source>
</evidence>
<evidence type="ECO:0000256" key="5">
    <source>
        <dbReference type="ARBA" id="ARBA00022806"/>
    </source>
</evidence>
<evidence type="ECO:0000256" key="3">
    <source>
        <dbReference type="ARBA" id="ARBA00022741"/>
    </source>
</evidence>
<gene>
    <name evidence="11" type="primary">rep</name>
    <name evidence="15" type="ORF">MED297_05439</name>
</gene>
<dbReference type="Gene3D" id="1.10.486.10">
    <property type="entry name" value="PCRA, domain 4"/>
    <property type="match status" value="1"/>
</dbReference>
<reference evidence="15 16" key="1">
    <citation type="submission" date="2006-02" db="EMBL/GenBank/DDBJ databases">
        <authorList>
            <person name="Pinhassi J."/>
            <person name="Pedros-Alio C."/>
            <person name="Ferriera S."/>
            <person name="Johnson J."/>
            <person name="Kravitz S."/>
            <person name="Halpern A."/>
            <person name="Remington K."/>
            <person name="Beeson K."/>
            <person name="Tran B."/>
            <person name="Rogers Y.-H."/>
            <person name="Friedman R."/>
            <person name="Venter J.C."/>
        </authorList>
    </citation>
    <scope>NUCLEOTIDE SEQUENCE [LARGE SCALE GENOMIC DNA]</scope>
    <source>
        <strain evidence="15 16">MED297</strain>
    </source>
</reference>
<dbReference type="EMBL" id="AAOE01000045">
    <property type="protein sequence ID" value="EAR07370.1"/>
    <property type="molecule type" value="Genomic_DNA"/>
</dbReference>
<dbReference type="GO" id="GO:0000725">
    <property type="term" value="P:recombinational repair"/>
    <property type="evidence" value="ECO:0007669"/>
    <property type="project" value="TreeGrafter"/>
</dbReference>
<evidence type="ECO:0000256" key="9">
    <source>
        <dbReference type="ARBA" id="ARBA00034617"/>
    </source>
</evidence>
<dbReference type="Gene3D" id="3.40.50.300">
    <property type="entry name" value="P-loop containing nucleotide triphosphate hydrolases"/>
    <property type="match status" value="2"/>
</dbReference>
<evidence type="ECO:0000256" key="7">
    <source>
        <dbReference type="ARBA" id="ARBA00023125"/>
    </source>
</evidence>
<name>A4BKH1_9GAMM</name>
<dbReference type="GO" id="GO:0005524">
    <property type="term" value="F:ATP binding"/>
    <property type="evidence" value="ECO:0007669"/>
    <property type="project" value="UniProtKB-UniRule"/>
</dbReference>
<dbReference type="CDD" id="cd18807">
    <property type="entry name" value="SF1_C_UvrD"/>
    <property type="match status" value="1"/>
</dbReference>
<dbReference type="GO" id="GO:0005829">
    <property type="term" value="C:cytosol"/>
    <property type="evidence" value="ECO:0007669"/>
    <property type="project" value="TreeGrafter"/>
</dbReference>
<evidence type="ECO:0000313" key="16">
    <source>
        <dbReference type="Proteomes" id="UP000005953"/>
    </source>
</evidence>
<evidence type="ECO:0000256" key="6">
    <source>
        <dbReference type="ARBA" id="ARBA00022840"/>
    </source>
</evidence>
<comment type="similarity">
    <text evidence="1 11">Belongs to the helicase family. UvrD subfamily.</text>
</comment>
<dbReference type="GO" id="GO:0043138">
    <property type="term" value="F:3'-5' DNA helicase activity"/>
    <property type="evidence" value="ECO:0007669"/>
    <property type="project" value="UniProtKB-UniRule"/>
</dbReference>
<evidence type="ECO:0000256" key="4">
    <source>
        <dbReference type="ARBA" id="ARBA00022801"/>
    </source>
</evidence>
<dbReference type="AlphaFoldDB" id="A4BKH1"/>
<dbReference type="Proteomes" id="UP000005953">
    <property type="component" value="Unassembled WGS sequence"/>
</dbReference>
<keyword evidence="8 11" id="KW-0413">Isomerase</keyword>
<comment type="catalytic activity">
    <reaction evidence="9 11">
        <text>Couples ATP hydrolysis with the unwinding of duplex DNA by translocating in the 3'-5' direction.</text>
        <dbReference type="EC" id="5.6.2.4"/>
    </reaction>
</comment>
<feature type="domain" description="UvrD-like helicase C-terminal" evidence="14">
    <location>
        <begin position="310"/>
        <end position="595"/>
    </location>
</feature>
<dbReference type="PROSITE" id="PS51217">
    <property type="entry name" value="UVRD_HELICASE_CTER"/>
    <property type="match status" value="1"/>
</dbReference>
<proteinExistence type="inferred from homology"/>
<dbReference type="GO" id="GO:0003697">
    <property type="term" value="F:single-stranded DNA binding"/>
    <property type="evidence" value="ECO:0007669"/>
    <property type="project" value="UniProtKB-UniRule"/>
</dbReference>
<dbReference type="Pfam" id="PF13361">
    <property type="entry name" value="UvrD_C"/>
    <property type="match status" value="1"/>
</dbReference>
<dbReference type="SUPFAM" id="SSF52540">
    <property type="entry name" value="P-loop containing nucleoside triphosphate hydrolases"/>
    <property type="match status" value="1"/>
</dbReference>
<keyword evidence="6 11" id="KW-0067">ATP-binding</keyword>
<feature type="binding site" evidence="12">
    <location>
        <begin position="51"/>
        <end position="58"/>
    </location>
    <ligand>
        <name>ATP</name>
        <dbReference type="ChEBI" id="CHEBI:30616"/>
    </ligand>
</feature>
<comment type="subunit">
    <text evidence="11">Homodimer.</text>
</comment>
<keyword evidence="4 11" id="KW-0378">Hydrolase</keyword>
<keyword evidence="16" id="KW-1185">Reference proteome</keyword>
<dbReference type="InterPro" id="IPR014017">
    <property type="entry name" value="DNA_helicase_UvrD-like_C"/>
</dbReference>
<dbReference type="InterPro" id="IPR013986">
    <property type="entry name" value="DExx_box_DNA_helicase_dom_sf"/>
</dbReference>
<dbReference type="NCBIfam" id="TIGR01074">
    <property type="entry name" value="rep"/>
    <property type="match status" value="1"/>
</dbReference>
<comment type="catalytic activity">
    <reaction evidence="10 11">
        <text>ATP + H2O = ADP + phosphate + H(+)</text>
        <dbReference type="Rhea" id="RHEA:13065"/>
        <dbReference type="ChEBI" id="CHEBI:15377"/>
        <dbReference type="ChEBI" id="CHEBI:15378"/>
        <dbReference type="ChEBI" id="CHEBI:30616"/>
        <dbReference type="ChEBI" id="CHEBI:43474"/>
        <dbReference type="ChEBI" id="CHEBI:456216"/>
        <dbReference type="EC" id="5.6.2.4"/>
    </reaction>
</comment>
<evidence type="ECO:0000256" key="1">
    <source>
        <dbReference type="ARBA" id="ARBA00009922"/>
    </source>
</evidence>
<keyword evidence="2 11" id="KW-0235">DNA replication</keyword>
<dbReference type="Pfam" id="PF00580">
    <property type="entry name" value="UvrD-helicase"/>
    <property type="match status" value="1"/>
</dbReference>
<feature type="binding site" evidence="11">
    <location>
        <position position="307"/>
    </location>
    <ligand>
        <name>ATP</name>
        <dbReference type="ChEBI" id="CHEBI:30616"/>
    </ligand>
</feature>
<evidence type="ECO:0000259" key="13">
    <source>
        <dbReference type="PROSITE" id="PS51198"/>
    </source>
</evidence>
<dbReference type="EC" id="5.6.2.4" evidence="11"/>
<comment type="caution">
    <text evidence="15">The sequence shown here is derived from an EMBL/GenBank/DDBJ whole genome shotgun (WGS) entry which is preliminary data.</text>
</comment>
<evidence type="ECO:0000256" key="8">
    <source>
        <dbReference type="ARBA" id="ARBA00023235"/>
    </source>
</evidence>
<dbReference type="GO" id="GO:0006260">
    <property type="term" value="P:DNA replication"/>
    <property type="evidence" value="ECO:0007669"/>
    <property type="project" value="UniProtKB-UniRule"/>
</dbReference>
<dbReference type="PANTHER" id="PTHR11070:SF64">
    <property type="entry name" value="ATP-DEPENDENT DNA HELICASE REP"/>
    <property type="match status" value="1"/>
</dbReference>
<dbReference type="HAMAP" id="MF_01920">
    <property type="entry name" value="Helicase_Rep"/>
    <property type="match status" value="1"/>
</dbReference>
<evidence type="ECO:0000259" key="14">
    <source>
        <dbReference type="PROSITE" id="PS51217"/>
    </source>
</evidence>
<keyword evidence="7 11" id="KW-0238">DNA-binding</keyword>
<dbReference type="GO" id="GO:0016887">
    <property type="term" value="F:ATP hydrolysis activity"/>
    <property type="evidence" value="ECO:0007669"/>
    <property type="project" value="RHEA"/>
</dbReference>
<protein>
    <recommendedName>
        <fullName evidence="11">ATP-dependent DNA helicase Rep</fullName>
        <ecNumber evidence="11">5.6.2.4</ecNumber>
    </recommendedName>
    <alternativeName>
        <fullName evidence="11">DNA 3'-5' helicase Rep</fullName>
    </alternativeName>
</protein>
<dbReference type="InterPro" id="IPR027417">
    <property type="entry name" value="P-loop_NTPase"/>
</dbReference>
<evidence type="ECO:0000256" key="11">
    <source>
        <dbReference type="HAMAP-Rule" id="MF_01920"/>
    </source>
</evidence>
<keyword evidence="3 11" id="KW-0547">Nucleotide-binding</keyword>
<comment type="function">
    <text evidence="11">Rep helicase is a single-stranded DNA-dependent ATPase involved in DNA replication; it can initiate unwinding at a nick in the DNA. It binds to the single-stranded DNA and acts in a progressive fashion along the DNA in the 3' to 5' direction.</text>
</comment>
<dbReference type="InterPro" id="IPR000212">
    <property type="entry name" value="DNA_helicase_UvrD/REP"/>
</dbReference>
<evidence type="ECO:0000256" key="12">
    <source>
        <dbReference type="PROSITE-ProRule" id="PRU00560"/>
    </source>
</evidence>